<dbReference type="InterPro" id="IPR011041">
    <property type="entry name" value="Quinoprot_gluc/sorb_DH_b-prop"/>
</dbReference>
<dbReference type="InterPro" id="IPR055557">
    <property type="entry name" value="DUF7133"/>
</dbReference>
<evidence type="ECO:0000313" key="8">
    <source>
        <dbReference type="Proteomes" id="UP000320176"/>
    </source>
</evidence>
<dbReference type="SUPFAM" id="SSF52266">
    <property type="entry name" value="SGNH hydrolase"/>
    <property type="match status" value="1"/>
</dbReference>
<dbReference type="Gene3D" id="1.25.10.10">
    <property type="entry name" value="Leucine-rich Repeat Variant"/>
    <property type="match status" value="2"/>
</dbReference>
<dbReference type="PANTHER" id="PTHR33546">
    <property type="entry name" value="LARGE, MULTIFUNCTIONAL SECRETED PROTEIN-RELATED"/>
    <property type="match status" value="1"/>
</dbReference>
<evidence type="ECO:0000259" key="6">
    <source>
        <dbReference type="PROSITE" id="PS51007"/>
    </source>
</evidence>
<dbReference type="InterPro" id="IPR013830">
    <property type="entry name" value="SGNH_hydro"/>
</dbReference>
<dbReference type="GO" id="GO:0009055">
    <property type="term" value="F:electron transfer activity"/>
    <property type="evidence" value="ECO:0007669"/>
    <property type="project" value="InterPro"/>
</dbReference>
<dbReference type="EMBL" id="SJPN01000001">
    <property type="protein sequence ID" value="TWU07978.1"/>
    <property type="molecule type" value="Genomic_DNA"/>
</dbReference>
<dbReference type="RefSeq" id="WP_146518099.1">
    <property type="nucleotide sequence ID" value="NZ_CP151726.1"/>
</dbReference>
<comment type="caution">
    <text evidence="7">The sequence shown here is derived from an EMBL/GenBank/DDBJ whole genome shotgun (WGS) entry which is preliminary data.</text>
</comment>
<organism evidence="7 8">
    <name type="scientific">Stieleria varia</name>
    <dbReference type="NCBI Taxonomy" id="2528005"/>
    <lineage>
        <taxon>Bacteria</taxon>
        <taxon>Pseudomonadati</taxon>
        <taxon>Planctomycetota</taxon>
        <taxon>Planctomycetia</taxon>
        <taxon>Pirellulales</taxon>
        <taxon>Pirellulaceae</taxon>
        <taxon>Stieleria</taxon>
    </lineage>
</organism>
<gene>
    <name evidence="7" type="ORF">Pla52n_05550</name>
</gene>
<dbReference type="Pfam" id="PF13472">
    <property type="entry name" value="Lipase_GDSL_2"/>
    <property type="match status" value="1"/>
</dbReference>
<feature type="signal peptide" evidence="5">
    <location>
        <begin position="1"/>
        <end position="24"/>
    </location>
</feature>
<dbReference type="InterPro" id="IPR011989">
    <property type="entry name" value="ARM-like"/>
</dbReference>
<reference evidence="7 8" key="1">
    <citation type="submission" date="2019-02" db="EMBL/GenBank/DDBJ databases">
        <title>Deep-cultivation of Planctomycetes and their phenomic and genomic characterization uncovers novel biology.</title>
        <authorList>
            <person name="Wiegand S."/>
            <person name="Jogler M."/>
            <person name="Boedeker C."/>
            <person name="Pinto D."/>
            <person name="Vollmers J."/>
            <person name="Rivas-Marin E."/>
            <person name="Kohn T."/>
            <person name="Peeters S.H."/>
            <person name="Heuer A."/>
            <person name="Rast P."/>
            <person name="Oberbeckmann S."/>
            <person name="Bunk B."/>
            <person name="Jeske O."/>
            <person name="Meyerdierks A."/>
            <person name="Storesund J.E."/>
            <person name="Kallscheuer N."/>
            <person name="Luecker S."/>
            <person name="Lage O.M."/>
            <person name="Pohl T."/>
            <person name="Merkel B.J."/>
            <person name="Hornburger P."/>
            <person name="Mueller R.-W."/>
            <person name="Bruemmer F."/>
            <person name="Labrenz M."/>
            <person name="Spormann A.M."/>
            <person name="Op Den Camp H."/>
            <person name="Overmann J."/>
            <person name="Amann R."/>
            <person name="Jetten M.S.M."/>
            <person name="Mascher T."/>
            <person name="Medema M.H."/>
            <person name="Devos D.P."/>
            <person name="Kaster A.-K."/>
            <person name="Ovreas L."/>
            <person name="Rohde M."/>
            <person name="Galperin M.Y."/>
            <person name="Jogler C."/>
        </authorList>
    </citation>
    <scope>NUCLEOTIDE SEQUENCE [LARGE SCALE GENOMIC DNA]</scope>
    <source>
        <strain evidence="7 8">Pla52n</strain>
    </source>
</reference>
<dbReference type="NCBIfam" id="TIGR02603">
    <property type="entry name" value="CxxCH_TIGR02603"/>
    <property type="match status" value="1"/>
</dbReference>
<dbReference type="InterPro" id="IPR013428">
    <property type="entry name" value="Membrane-bound_put_N"/>
</dbReference>
<proteinExistence type="predicted"/>
<dbReference type="GO" id="GO:0016788">
    <property type="term" value="F:hydrolase activity, acting on ester bonds"/>
    <property type="evidence" value="ECO:0007669"/>
    <property type="project" value="UniProtKB-ARBA"/>
</dbReference>
<dbReference type="Gene3D" id="2.120.10.30">
    <property type="entry name" value="TolB, C-terminal domain"/>
    <property type="match status" value="1"/>
</dbReference>
<evidence type="ECO:0000313" key="7">
    <source>
        <dbReference type="EMBL" id="TWU07978.1"/>
    </source>
</evidence>
<evidence type="ECO:0000256" key="4">
    <source>
        <dbReference type="PROSITE-ProRule" id="PRU00433"/>
    </source>
</evidence>
<dbReference type="PROSITE" id="PS51007">
    <property type="entry name" value="CYTC"/>
    <property type="match status" value="1"/>
</dbReference>
<dbReference type="InterPro" id="IPR009056">
    <property type="entry name" value="Cyt_c-like_dom"/>
</dbReference>
<dbReference type="InterPro" id="IPR036909">
    <property type="entry name" value="Cyt_c-like_dom_sf"/>
</dbReference>
<dbReference type="PANTHER" id="PTHR33546:SF1">
    <property type="entry name" value="LARGE, MULTIFUNCTIONAL SECRETED PROTEIN"/>
    <property type="match status" value="1"/>
</dbReference>
<evidence type="ECO:0000256" key="5">
    <source>
        <dbReference type="SAM" id="SignalP"/>
    </source>
</evidence>
<keyword evidence="3 4" id="KW-0408">Iron</keyword>
<dbReference type="SUPFAM" id="SSF48371">
    <property type="entry name" value="ARM repeat"/>
    <property type="match status" value="1"/>
</dbReference>
<dbReference type="SUPFAM" id="SSF50952">
    <property type="entry name" value="Soluble quinoprotein glucose dehydrogenase"/>
    <property type="match status" value="1"/>
</dbReference>
<dbReference type="Proteomes" id="UP000320176">
    <property type="component" value="Unassembled WGS sequence"/>
</dbReference>
<keyword evidence="5" id="KW-0732">Signal</keyword>
<keyword evidence="1 4" id="KW-0349">Heme</keyword>
<evidence type="ECO:0000256" key="2">
    <source>
        <dbReference type="ARBA" id="ARBA00022723"/>
    </source>
</evidence>
<dbReference type="InterPro" id="IPR016024">
    <property type="entry name" value="ARM-type_fold"/>
</dbReference>
<feature type="chain" id="PRO_5022772096" evidence="5">
    <location>
        <begin position="25"/>
        <end position="1446"/>
    </location>
</feature>
<keyword evidence="8" id="KW-1185">Reference proteome</keyword>
<dbReference type="SUPFAM" id="SSF46626">
    <property type="entry name" value="Cytochrome c"/>
    <property type="match status" value="1"/>
</dbReference>
<keyword evidence="2 4" id="KW-0479">Metal-binding</keyword>
<dbReference type="InterPro" id="IPR036514">
    <property type="entry name" value="SGNH_hydro_sf"/>
</dbReference>
<sequence precursor="true">MTSIRILSAVAFLVCIACSSHLSAQSPPFTLADGDRVVLLGDGLIEQEQYFGWIEVMLTTSFPQADVTFRNLGWSGDTPAGDSRFGLSLLQAGREPADEGWKQLQQQLELTRPNVVVFGYGMSDALQAAQSGNPDDALASFRLQYERLVQHIRAQSSDSKLVFLSPLSPVGPSALSGELVGRFAEAIEQLAEKHQGHFVDLTAVATDANERKDAIHLNSNGYRAAASAIHESLGLPESDWQDNRYTESLRDVVLEKNRWWFHRSRPANMAYVFGFRKHEQGQNAVEIPQYDKLIAADEKRIARLRNLRPSAFATPTRRTSSRFAEFTPQPHPDFTVADGLTVTLWAENPMLNKPIQMNFDPSGRLWVASSEAYPMIEVGQSAPDKILVLEDTNGDGTADKSEVFADGLLIPTGVIPGDGGVYVAQSTDLLFLQDTDGDGRADQRKRVLSGFGTEDTHHNLHTLRWGPDGRLYMNQSVYTRTDAETPYGVVRMKAGGGFRYATQSGHMQAFFRGLWNPWGHQFDRHGNSFMTDGAGFAGIAYVFPGATFNPVPGARQVLDLISPGSYPKFCSGEIIYGDAYPEDWQGTLVTCDFRANRVTRFKISEQDAGFVTEQADDLIRTSQSSFRPIDVKQGPDGALYVADWSNPIINHGEVDFRDPRRDRWHGRIWRIAPAGLAKSATPDLQTLADDVLLDHLNSGDRFRVDQSRRVLIERGAAITPALTTWLASQTSDASRLQGLWLSQAIAKVDEPLLRQLLSSQDANIRVAAMRVLADWADAALPLEKVIDSQTALELFAAGIHDDHPRVRLETVCALARQSSPAAGRLALQVTDHPMDRFLSHALFLLVNDHADALMEQLAQASDANRTPVSQAAMEFVLTSLPAERSARFLKDYLSNNKIPRSGEGPWIELVAKAGDQEQLTALYQQAVQGEFDNAAVARVLSALADAQRQRKLRPTVGDKPFLALNTLLQSSDPNVRQSAMDLIGAWKVGGAIGSLGELAGSTDTAEPERIAAIAALRGIGNEAAIAQLTPLTDESFPMAIRQAAVSALAATGAQQAVGPFYALLGDVTDEPTAVSLWRNMLNAPKSQDVLIKALPTELTTVAARAGVRAAQEGGRDAQALVDALMPMTGLSMTAADWSPERIGEITKLVQTKGNPHNGELIYRREQLQCATCHAIGGIGGKVGPDMTSLGASAPIDYLIESLYDPNAKIKENYHSVILLTESGQVLTGIEIESNDDEVVLRDAADKIVRVSQDDITAKKAGKSLMPAGLLDRISQQDQVDLISFLTQLGKPGPFDASRQNVARRVEVLPGTHRLEQQGTEAVISGGPLPAGRAAVSWNPIQTRLSGEISREVLQKATQQPIHISLVNIYVRTTVQTGSATDATFTIDGVEKADGWIDGEPIAPADSGNVFETKLAPGEHTLLIRFDARDLPETLKISSDDVAFIAK</sequence>
<dbReference type="Pfam" id="PF23500">
    <property type="entry name" value="DUF7133"/>
    <property type="match status" value="1"/>
</dbReference>
<dbReference type="InterPro" id="IPR013427">
    <property type="entry name" value="Haem-bd_dom_put"/>
</dbReference>
<dbReference type="GO" id="GO:0046872">
    <property type="term" value="F:metal ion binding"/>
    <property type="evidence" value="ECO:0007669"/>
    <property type="project" value="UniProtKB-KW"/>
</dbReference>
<protein>
    <submittedName>
        <fullName evidence="7">GDSL-like Lipase/Acylhydrolase</fullName>
    </submittedName>
</protein>
<feature type="domain" description="Cytochrome c" evidence="6">
    <location>
        <begin position="1153"/>
        <end position="1289"/>
    </location>
</feature>
<dbReference type="Pfam" id="PF13646">
    <property type="entry name" value="HEAT_2"/>
    <property type="match status" value="1"/>
</dbReference>
<dbReference type="Gene3D" id="3.40.50.1110">
    <property type="entry name" value="SGNH hydrolase"/>
    <property type="match status" value="1"/>
</dbReference>
<dbReference type="Gene3D" id="1.10.760.10">
    <property type="entry name" value="Cytochrome c-like domain"/>
    <property type="match status" value="1"/>
</dbReference>
<name>A0A5C6B7P3_9BACT</name>
<keyword evidence="7" id="KW-0378">Hydrolase</keyword>
<evidence type="ECO:0000256" key="3">
    <source>
        <dbReference type="ARBA" id="ARBA00023004"/>
    </source>
</evidence>
<dbReference type="OrthoDB" id="228131at2"/>
<dbReference type="NCBIfam" id="TIGR02604">
    <property type="entry name" value="Piru_Ver_Nterm"/>
    <property type="match status" value="1"/>
</dbReference>
<dbReference type="GO" id="GO:0020037">
    <property type="term" value="F:heme binding"/>
    <property type="evidence" value="ECO:0007669"/>
    <property type="project" value="InterPro"/>
</dbReference>
<evidence type="ECO:0000256" key="1">
    <source>
        <dbReference type="ARBA" id="ARBA00022617"/>
    </source>
</evidence>
<accession>A0A5C6B7P3</accession>
<dbReference type="InterPro" id="IPR011042">
    <property type="entry name" value="6-blade_b-propeller_TolB-like"/>
</dbReference>